<dbReference type="OrthoDB" id="3021074at2759"/>
<dbReference type="Proteomes" id="UP000007322">
    <property type="component" value="Chromosome 4"/>
</dbReference>
<protein>
    <submittedName>
        <fullName evidence="2">Uncharacterized protein</fullName>
    </submittedName>
</protein>
<dbReference type="EMBL" id="CP003005">
    <property type="protein sequence ID" value="AEO58702.1"/>
    <property type="molecule type" value="Genomic_DNA"/>
</dbReference>
<feature type="region of interest" description="Disordered" evidence="1">
    <location>
        <begin position="162"/>
        <end position="535"/>
    </location>
</feature>
<feature type="compositionally biased region" description="Low complexity" evidence="1">
    <location>
        <begin position="454"/>
        <end position="463"/>
    </location>
</feature>
<dbReference type="OMA" id="RPTHKTD"/>
<feature type="compositionally biased region" description="Polar residues" evidence="1">
    <location>
        <begin position="276"/>
        <end position="294"/>
    </location>
</feature>
<feature type="compositionally biased region" description="Polar residues" evidence="1">
    <location>
        <begin position="367"/>
        <end position="389"/>
    </location>
</feature>
<evidence type="ECO:0000313" key="3">
    <source>
        <dbReference type="Proteomes" id="UP000007322"/>
    </source>
</evidence>
<feature type="compositionally biased region" description="Low complexity" evidence="1">
    <location>
        <begin position="185"/>
        <end position="197"/>
    </location>
</feature>
<dbReference type="KEGG" id="mtm:MYCTH_2306196"/>
<sequence>MLLAKFLEKAEKEGSIEEPLSHCHCHCIYHTHGSSSPNSLNDNPENAQPPHPSPAGMGNADTRIVRHDTEPVHVLSPTRTETFPDNEDGAHGLGIHPIDSNTSAGTNKRGFAEKLIRVATALERVSPDRFDDHLAFKQGKATGFPEIPGEPARNRNLAQIRRQWGEPTVDPEDSLAAPRGRRSRASSFSGSVSRSNSVDPRAHSPKPPPRTPTSGPESSMLGLPTTHSPEGTSESVFPARPSVELEKTKSHGTVVTLHEGPNSPAIVLSSDDQENEAQPPTTVSSVIESTQASEQMEDSRPEGRLAVPAGEGSAQRITAAEYQVPPRATTRLSPLDRQPASHIIEQAGRPGGSPSNQISDAAKHDTPPTQVASPPTTSSPATEQQLSSSRTKEKRQIEAPSIETDDATLKNRALQAPQPAAASLPPVEQRPPLDHVEVERVRHAEEPSVRTGYASQQDTAPQQSTPPTPATSGLVVRRPPLHRIEDSVSDGRKESPASESAQQHATQKRAPQPADGRPTEKAPLPSSGDLKRNQE</sequence>
<feature type="compositionally biased region" description="Basic and acidic residues" evidence="1">
    <location>
        <begin position="482"/>
        <end position="496"/>
    </location>
</feature>
<name>G2QH42_THET4</name>
<dbReference type="GeneID" id="11513422"/>
<feature type="compositionally biased region" description="Basic and acidic residues" evidence="1">
    <location>
        <begin position="431"/>
        <end position="448"/>
    </location>
</feature>
<feature type="compositionally biased region" description="Polar residues" evidence="1">
    <location>
        <begin position="225"/>
        <end position="235"/>
    </location>
</feature>
<gene>
    <name evidence="2" type="ORF">MYCTH_2306196</name>
</gene>
<dbReference type="RefSeq" id="XP_003663947.1">
    <property type="nucleotide sequence ID" value="XM_003663899.1"/>
</dbReference>
<dbReference type="HOGENOM" id="CLU_509185_0_0_1"/>
<evidence type="ECO:0000313" key="2">
    <source>
        <dbReference type="EMBL" id="AEO58702.1"/>
    </source>
</evidence>
<dbReference type="AlphaFoldDB" id="G2QH42"/>
<proteinExistence type="predicted"/>
<evidence type="ECO:0000256" key="1">
    <source>
        <dbReference type="SAM" id="MobiDB-lite"/>
    </source>
</evidence>
<dbReference type="InParanoid" id="G2QH42"/>
<keyword evidence="3" id="KW-1185">Reference proteome</keyword>
<feature type="compositionally biased region" description="Polar residues" evidence="1">
    <location>
        <begin position="34"/>
        <end position="46"/>
    </location>
</feature>
<dbReference type="VEuPathDB" id="FungiDB:MYCTH_2306196"/>
<feature type="region of interest" description="Disordered" evidence="1">
    <location>
        <begin position="34"/>
        <end position="61"/>
    </location>
</feature>
<accession>G2QH42</accession>
<feature type="compositionally biased region" description="Low complexity" evidence="1">
    <location>
        <begin position="413"/>
        <end position="426"/>
    </location>
</feature>
<reference evidence="2 3" key="1">
    <citation type="journal article" date="2011" name="Nat. Biotechnol.">
        <title>Comparative genomic analysis of the thermophilic biomass-degrading fungi Myceliophthora thermophila and Thielavia terrestris.</title>
        <authorList>
            <person name="Berka R.M."/>
            <person name="Grigoriev I.V."/>
            <person name="Otillar R."/>
            <person name="Salamov A."/>
            <person name="Grimwood J."/>
            <person name="Reid I."/>
            <person name="Ishmael N."/>
            <person name="John T."/>
            <person name="Darmond C."/>
            <person name="Moisan M.-C."/>
            <person name="Henrissat B."/>
            <person name="Coutinho P.M."/>
            <person name="Lombard V."/>
            <person name="Natvig D.O."/>
            <person name="Lindquist E."/>
            <person name="Schmutz J."/>
            <person name="Lucas S."/>
            <person name="Harris P."/>
            <person name="Powlowski J."/>
            <person name="Bellemare A."/>
            <person name="Taylor D."/>
            <person name="Butler G."/>
            <person name="de Vries R.P."/>
            <person name="Allijn I.E."/>
            <person name="van den Brink J."/>
            <person name="Ushinsky S."/>
            <person name="Storms R."/>
            <person name="Powell A.J."/>
            <person name="Paulsen I.T."/>
            <person name="Elbourne L.D.H."/>
            <person name="Baker S.E."/>
            <person name="Magnuson J."/>
            <person name="LaBoissiere S."/>
            <person name="Clutterbuck A.J."/>
            <person name="Martinez D."/>
            <person name="Wogulis M."/>
            <person name="de Leon A.L."/>
            <person name="Rey M.W."/>
            <person name="Tsang A."/>
        </authorList>
    </citation>
    <scope>NUCLEOTIDE SEQUENCE [LARGE SCALE GENOMIC DNA]</scope>
    <source>
        <strain evidence="3">ATCC 42464 / BCRC 31852 / DSM 1799</strain>
    </source>
</reference>
<dbReference type="eggNOG" id="ENOG502RJ1P">
    <property type="taxonomic scope" value="Eukaryota"/>
</dbReference>
<dbReference type="STRING" id="573729.G2QH42"/>
<organism evidence="2 3">
    <name type="scientific">Thermothelomyces thermophilus (strain ATCC 42464 / BCRC 31852 / DSM 1799)</name>
    <name type="common">Sporotrichum thermophile</name>
    <dbReference type="NCBI Taxonomy" id="573729"/>
    <lineage>
        <taxon>Eukaryota</taxon>
        <taxon>Fungi</taxon>
        <taxon>Dikarya</taxon>
        <taxon>Ascomycota</taxon>
        <taxon>Pezizomycotina</taxon>
        <taxon>Sordariomycetes</taxon>
        <taxon>Sordariomycetidae</taxon>
        <taxon>Sordariales</taxon>
        <taxon>Chaetomiaceae</taxon>
        <taxon>Thermothelomyces</taxon>
    </lineage>
</organism>